<keyword evidence="6 8" id="KW-0456">Lyase</keyword>
<comment type="subunit">
    <text evidence="4">Homotrimer.</text>
</comment>
<accession>A0A850DUP4</accession>
<keyword evidence="7" id="KW-0119">Carbohydrate metabolism</keyword>
<sequence length="203" mass="20945">MILAPQRILPVVVIDRADDALPLGRALVAGGITTVEVTLRTPAGLDAIEAMAGVEGLTVGAGTVRNTDDVARAVGAGAQFLVSPGFDRDLVGAAADHGVPILPGIATASEAQAAFAVGLRAVKVFPAAVLGGPAFLRALSGPFPELQFWPSGGITQDTVEAYLAVPAVEAVCGSWMVERAMIVRQDWTLVEQLSRASIPKDLR</sequence>
<evidence type="ECO:0000256" key="6">
    <source>
        <dbReference type="ARBA" id="ARBA00023239"/>
    </source>
</evidence>
<dbReference type="EMBL" id="JABMCG010000094">
    <property type="protein sequence ID" value="NUU27870.1"/>
    <property type="molecule type" value="Genomic_DNA"/>
</dbReference>
<evidence type="ECO:0000313" key="8">
    <source>
        <dbReference type="EMBL" id="NUU27870.1"/>
    </source>
</evidence>
<dbReference type="GO" id="GO:0008675">
    <property type="term" value="F:2-dehydro-3-deoxy-phosphogluconate aldolase activity"/>
    <property type="evidence" value="ECO:0007669"/>
    <property type="project" value="UniProtKB-EC"/>
</dbReference>
<proteinExistence type="inferred from homology"/>
<dbReference type="CDD" id="cd00452">
    <property type="entry name" value="KDPG_aldolase"/>
    <property type="match status" value="1"/>
</dbReference>
<dbReference type="PANTHER" id="PTHR30246:SF1">
    <property type="entry name" value="2-DEHYDRO-3-DEOXY-6-PHOSPHOGALACTONATE ALDOLASE-RELATED"/>
    <property type="match status" value="1"/>
</dbReference>
<comment type="caution">
    <text evidence="8">The sequence shown here is derived from an EMBL/GenBank/DDBJ whole genome shotgun (WGS) entry which is preliminary data.</text>
</comment>
<evidence type="ECO:0000256" key="2">
    <source>
        <dbReference type="ARBA" id="ARBA00004736"/>
    </source>
</evidence>
<reference evidence="8 9" key="1">
    <citation type="submission" date="2020-05" db="EMBL/GenBank/DDBJ databases">
        <title>Genome Sequencing of Type Strains.</title>
        <authorList>
            <person name="Lemaire J.F."/>
            <person name="Inderbitzin P."/>
            <person name="Gregorio O.A."/>
            <person name="Collins S.B."/>
            <person name="Wespe N."/>
            <person name="Knight-Connoni V."/>
        </authorList>
    </citation>
    <scope>NUCLEOTIDE SEQUENCE [LARGE SCALE GENOMIC DNA]</scope>
    <source>
        <strain evidence="8 9">DSM 20512</strain>
    </source>
</reference>
<dbReference type="EC" id="4.1.2.14" evidence="5"/>
<dbReference type="AlphaFoldDB" id="A0A850DUP4"/>
<organism evidence="8 9">
    <name type="scientific">Curtobacterium citreum</name>
    <dbReference type="NCBI Taxonomy" id="2036"/>
    <lineage>
        <taxon>Bacteria</taxon>
        <taxon>Bacillati</taxon>
        <taxon>Actinomycetota</taxon>
        <taxon>Actinomycetes</taxon>
        <taxon>Micrococcales</taxon>
        <taxon>Microbacteriaceae</taxon>
        <taxon>Curtobacterium</taxon>
    </lineage>
</organism>
<name>A0A850DUP4_9MICO</name>
<evidence type="ECO:0000256" key="3">
    <source>
        <dbReference type="ARBA" id="ARBA00006906"/>
    </source>
</evidence>
<evidence type="ECO:0000256" key="7">
    <source>
        <dbReference type="ARBA" id="ARBA00023277"/>
    </source>
</evidence>
<evidence type="ECO:0000256" key="4">
    <source>
        <dbReference type="ARBA" id="ARBA00011233"/>
    </source>
</evidence>
<gene>
    <name evidence="8" type="primary">eda</name>
    <name evidence="8" type="ORF">HP467_07055</name>
</gene>
<dbReference type="InterPro" id="IPR000887">
    <property type="entry name" value="Aldlse_KDPG_KHG"/>
</dbReference>
<dbReference type="Gene3D" id="3.20.20.70">
    <property type="entry name" value="Aldolase class I"/>
    <property type="match status" value="1"/>
</dbReference>
<dbReference type="NCBIfam" id="TIGR01182">
    <property type="entry name" value="eda"/>
    <property type="match status" value="1"/>
</dbReference>
<dbReference type="PROSITE" id="PS00159">
    <property type="entry name" value="ALDOLASE_KDPG_KHG_1"/>
    <property type="match status" value="1"/>
</dbReference>
<protein>
    <recommendedName>
        <fullName evidence="5">2-dehydro-3-deoxy-phosphogluconate aldolase</fullName>
        <ecNumber evidence="5">4.1.2.14</ecNumber>
    </recommendedName>
</protein>
<comment type="similarity">
    <text evidence="3">Belongs to the KHG/KDPG aldolase family.</text>
</comment>
<dbReference type="InterPro" id="IPR013785">
    <property type="entry name" value="Aldolase_TIM"/>
</dbReference>
<evidence type="ECO:0000256" key="5">
    <source>
        <dbReference type="ARBA" id="ARBA00013063"/>
    </source>
</evidence>
<evidence type="ECO:0000313" key="9">
    <source>
        <dbReference type="Proteomes" id="UP000539146"/>
    </source>
</evidence>
<dbReference type="RefSeq" id="WP_175325701.1">
    <property type="nucleotide sequence ID" value="NZ_BAAAWP010000001.1"/>
</dbReference>
<evidence type="ECO:0000256" key="1">
    <source>
        <dbReference type="ARBA" id="ARBA00000654"/>
    </source>
</evidence>
<dbReference type="InterPro" id="IPR031337">
    <property type="entry name" value="KDPG/KHG_AS_1"/>
</dbReference>
<dbReference type="Pfam" id="PF01081">
    <property type="entry name" value="Aldolase"/>
    <property type="match status" value="1"/>
</dbReference>
<dbReference type="Proteomes" id="UP000539146">
    <property type="component" value="Unassembled WGS sequence"/>
</dbReference>
<comment type="pathway">
    <text evidence="2">Carbohydrate acid metabolism; 2-dehydro-3-deoxy-D-gluconate degradation; D-glyceraldehyde 3-phosphate and pyruvate from 2-dehydro-3-deoxy-D-gluconate: step 2/2.</text>
</comment>
<comment type="catalytic activity">
    <reaction evidence="1">
        <text>2-dehydro-3-deoxy-6-phospho-D-gluconate = D-glyceraldehyde 3-phosphate + pyruvate</text>
        <dbReference type="Rhea" id="RHEA:17089"/>
        <dbReference type="ChEBI" id="CHEBI:15361"/>
        <dbReference type="ChEBI" id="CHEBI:57569"/>
        <dbReference type="ChEBI" id="CHEBI:59776"/>
        <dbReference type="EC" id="4.1.2.14"/>
    </reaction>
</comment>
<dbReference type="PANTHER" id="PTHR30246">
    <property type="entry name" value="2-KETO-3-DEOXY-6-PHOSPHOGLUCONATE ALDOLASE"/>
    <property type="match status" value="1"/>
</dbReference>
<dbReference type="SUPFAM" id="SSF51569">
    <property type="entry name" value="Aldolase"/>
    <property type="match status" value="1"/>
</dbReference>